<dbReference type="CDD" id="cd09917">
    <property type="entry name" value="F-box_SF"/>
    <property type="match status" value="1"/>
</dbReference>
<name>A0AAD7FXN9_9AGAR</name>
<comment type="caution">
    <text evidence="2">The sequence shown here is derived from an EMBL/GenBank/DDBJ whole genome shotgun (WGS) entry which is preliminary data.</text>
</comment>
<keyword evidence="3" id="KW-1185">Reference proteome</keyword>
<evidence type="ECO:0000313" key="3">
    <source>
        <dbReference type="Proteomes" id="UP001221142"/>
    </source>
</evidence>
<accession>A0AAD7FXN9</accession>
<dbReference type="InterPro" id="IPR001810">
    <property type="entry name" value="F-box_dom"/>
</dbReference>
<evidence type="ECO:0000313" key="2">
    <source>
        <dbReference type="EMBL" id="KAJ7644719.1"/>
    </source>
</evidence>
<dbReference type="AlphaFoldDB" id="A0AAD7FXN9"/>
<dbReference type="SUPFAM" id="SSF52047">
    <property type="entry name" value="RNI-like"/>
    <property type="match status" value="1"/>
</dbReference>
<organism evidence="2 3">
    <name type="scientific">Roridomyces roridus</name>
    <dbReference type="NCBI Taxonomy" id="1738132"/>
    <lineage>
        <taxon>Eukaryota</taxon>
        <taxon>Fungi</taxon>
        <taxon>Dikarya</taxon>
        <taxon>Basidiomycota</taxon>
        <taxon>Agaricomycotina</taxon>
        <taxon>Agaricomycetes</taxon>
        <taxon>Agaricomycetidae</taxon>
        <taxon>Agaricales</taxon>
        <taxon>Marasmiineae</taxon>
        <taxon>Mycenaceae</taxon>
        <taxon>Roridomyces</taxon>
    </lineage>
</organism>
<dbReference type="InterPro" id="IPR036047">
    <property type="entry name" value="F-box-like_dom_sf"/>
</dbReference>
<protein>
    <recommendedName>
        <fullName evidence="1">F-box domain-containing protein</fullName>
    </recommendedName>
</protein>
<sequence>MRPQAGLMKNHLVQAVDRARHGFKRTRSGSVSRTPLVLIPPELWISIFSYLSSPADIRAATLTCQNFRQCAQPLLFAKIFTHPAPPSLALRGLQPNKYRRRTSQRLEFFLSPLIAPAVRECWIDPPSPEDEDVPTDVLIDAIFAGLEKFPNLRVLGCRSIRLTLMRLAVLQRLSLSTITLDSCQSDLVDCPDSPPTPATPLNSVTFKYSDPQEESLRPLLSFFLSPRHLQRLTATTTRVLSAIARSSRPFSRLHQLELSVDCLLSDTLVPALSRCPALERITILPNPDSALPRSRTLPALPASLLPNLKLYRGPRNYAAHFARATRQLQTVEVSIPTKVHRLIRTLTQVPGDTLDYLSFRLDEPAPTSLLTSVHRLCPALRTLSMNDPPVAHSHLHALLSQSAPHLSLRAFRVRVEGRDRYNLWVPPTEEAADAIECFRRVHAELKRVYPNLFTLKIMYGVEGQSVVWRRSGGELVQMTQVAQASV</sequence>
<dbReference type="EMBL" id="JARKIF010000003">
    <property type="protein sequence ID" value="KAJ7644719.1"/>
    <property type="molecule type" value="Genomic_DNA"/>
</dbReference>
<reference evidence="2" key="1">
    <citation type="submission" date="2023-03" db="EMBL/GenBank/DDBJ databases">
        <title>Massive genome expansion in bonnet fungi (Mycena s.s.) driven by repeated elements and novel gene families across ecological guilds.</title>
        <authorList>
            <consortium name="Lawrence Berkeley National Laboratory"/>
            <person name="Harder C.B."/>
            <person name="Miyauchi S."/>
            <person name="Viragh M."/>
            <person name="Kuo A."/>
            <person name="Thoen E."/>
            <person name="Andreopoulos B."/>
            <person name="Lu D."/>
            <person name="Skrede I."/>
            <person name="Drula E."/>
            <person name="Henrissat B."/>
            <person name="Morin E."/>
            <person name="Kohler A."/>
            <person name="Barry K."/>
            <person name="LaButti K."/>
            <person name="Morin E."/>
            <person name="Salamov A."/>
            <person name="Lipzen A."/>
            <person name="Mereny Z."/>
            <person name="Hegedus B."/>
            <person name="Baldrian P."/>
            <person name="Stursova M."/>
            <person name="Weitz H."/>
            <person name="Taylor A."/>
            <person name="Grigoriev I.V."/>
            <person name="Nagy L.G."/>
            <person name="Martin F."/>
            <person name="Kauserud H."/>
        </authorList>
    </citation>
    <scope>NUCLEOTIDE SEQUENCE</scope>
    <source>
        <strain evidence="2">9284</strain>
    </source>
</reference>
<dbReference type="SUPFAM" id="SSF81383">
    <property type="entry name" value="F-box domain"/>
    <property type="match status" value="1"/>
</dbReference>
<dbReference type="Proteomes" id="UP001221142">
    <property type="component" value="Unassembled WGS sequence"/>
</dbReference>
<gene>
    <name evidence="2" type="ORF">FB45DRAFT_1116403</name>
</gene>
<dbReference type="Pfam" id="PF12937">
    <property type="entry name" value="F-box-like"/>
    <property type="match status" value="1"/>
</dbReference>
<dbReference type="InterPro" id="IPR032675">
    <property type="entry name" value="LRR_dom_sf"/>
</dbReference>
<dbReference type="Gene3D" id="3.80.10.10">
    <property type="entry name" value="Ribonuclease Inhibitor"/>
    <property type="match status" value="1"/>
</dbReference>
<evidence type="ECO:0000259" key="1">
    <source>
        <dbReference type="Pfam" id="PF12937"/>
    </source>
</evidence>
<proteinExistence type="predicted"/>
<feature type="domain" description="F-box" evidence="1">
    <location>
        <begin position="39"/>
        <end position="81"/>
    </location>
</feature>